<organism evidence="14 15">
    <name type="scientific">Perspicuibacillus lycopersici</name>
    <dbReference type="NCBI Taxonomy" id="1325689"/>
    <lineage>
        <taxon>Bacteria</taxon>
        <taxon>Bacillati</taxon>
        <taxon>Bacillota</taxon>
        <taxon>Bacilli</taxon>
        <taxon>Bacillales</taxon>
        <taxon>Bacillaceae</taxon>
        <taxon>Perspicuibacillus</taxon>
    </lineage>
</organism>
<evidence type="ECO:0000313" key="14">
    <source>
        <dbReference type="EMBL" id="MCU9614253.1"/>
    </source>
</evidence>
<dbReference type="NCBIfam" id="TIGR00147">
    <property type="entry name" value="YegS/Rv2252/BmrU family lipid kinase"/>
    <property type="match status" value="1"/>
</dbReference>
<evidence type="ECO:0000256" key="4">
    <source>
        <dbReference type="ARBA" id="ARBA00012133"/>
    </source>
</evidence>
<keyword evidence="15" id="KW-1185">Reference proteome</keyword>
<dbReference type="InterPro" id="IPR017438">
    <property type="entry name" value="ATP-NAD_kinase_N"/>
</dbReference>
<accession>A0AAE3IVA7</accession>
<dbReference type="InterPro" id="IPR045540">
    <property type="entry name" value="YegS/DAGK_C"/>
</dbReference>
<evidence type="ECO:0000256" key="1">
    <source>
        <dbReference type="ARBA" id="ARBA00001946"/>
    </source>
</evidence>
<keyword evidence="9" id="KW-0067">ATP-binding</keyword>
<comment type="cofactor">
    <cofactor evidence="1">
        <name>Mg(2+)</name>
        <dbReference type="ChEBI" id="CHEBI:18420"/>
    </cofactor>
</comment>
<keyword evidence="8 14" id="KW-0418">Kinase</keyword>
<dbReference type="InterPro" id="IPR005218">
    <property type="entry name" value="Diacylglycerol/lipid_kinase"/>
</dbReference>
<keyword evidence="5" id="KW-0444">Lipid biosynthesis</keyword>
<evidence type="ECO:0000256" key="2">
    <source>
        <dbReference type="ARBA" id="ARBA00005983"/>
    </source>
</evidence>
<keyword evidence="12" id="KW-1208">Phospholipid metabolism</keyword>
<comment type="similarity">
    <text evidence="2">Belongs to the diacylglycerol/lipid kinase family.</text>
</comment>
<dbReference type="InterPro" id="IPR001206">
    <property type="entry name" value="Diacylglycerol_kinase_cat_dom"/>
</dbReference>
<reference evidence="14" key="1">
    <citation type="submission" date="2022-10" db="EMBL/GenBank/DDBJ databases">
        <title>Description of Fervidibacillus gen. nov. in the family Fervidibacillaceae fam. nov. with two species, Fervidibacillus albus sp. nov., and Fervidibacillus halotolerans sp. nov., isolated from tidal flat sediments.</title>
        <authorList>
            <person name="Kwon K.K."/>
            <person name="Yang S.-H."/>
        </authorList>
    </citation>
    <scope>NUCLEOTIDE SEQUENCE</scope>
    <source>
        <strain evidence="14">JCM 19140</strain>
    </source>
</reference>
<dbReference type="EC" id="2.7.1.107" evidence="4"/>
<protein>
    <recommendedName>
        <fullName evidence="4">diacylglycerol kinase (ATP)</fullName>
        <ecNumber evidence="4">2.7.1.107</ecNumber>
    </recommendedName>
</protein>
<evidence type="ECO:0000259" key="13">
    <source>
        <dbReference type="PROSITE" id="PS50146"/>
    </source>
</evidence>
<evidence type="ECO:0000256" key="11">
    <source>
        <dbReference type="ARBA" id="ARBA00023209"/>
    </source>
</evidence>
<keyword evidence="6" id="KW-0808">Transferase</keyword>
<proteinExistence type="inferred from homology"/>
<dbReference type="AlphaFoldDB" id="A0AAE3IVA7"/>
<comment type="similarity">
    <text evidence="3">Belongs to the eukaryotic diacylglycerol kinase family.</text>
</comment>
<dbReference type="InterPro" id="IPR000756">
    <property type="entry name" value="Diacylglycerol_kin_accessory"/>
</dbReference>
<dbReference type="Pfam" id="PF00781">
    <property type="entry name" value="DAGK_cat"/>
    <property type="match status" value="1"/>
</dbReference>
<evidence type="ECO:0000256" key="10">
    <source>
        <dbReference type="ARBA" id="ARBA00023098"/>
    </source>
</evidence>
<evidence type="ECO:0000313" key="15">
    <source>
        <dbReference type="Proteomes" id="UP001209318"/>
    </source>
</evidence>
<dbReference type="Pfam" id="PF19279">
    <property type="entry name" value="YegS_C"/>
    <property type="match status" value="1"/>
</dbReference>
<name>A0AAE3IVA7_9BACI</name>
<evidence type="ECO:0000256" key="12">
    <source>
        <dbReference type="ARBA" id="ARBA00023264"/>
    </source>
</evidence>
<sequence length="309" mass="34232">MNLYFIVNPAAKNGQSMKIWKKIEQSVKSNQIPFEVYFTKQRGDGKTIARSILENTNNPVTIVPVGGDGTVNEVVDGIHPFNHGILGFIPAGSGNDFSRGFSLPNHPKQAFQRLLLSIKNHSEKKYDIGQFTIDQKKGIFINNLGCGFDAQIAIHANQSKLKQRLNRIFLGKLVYVFYLIKELLTFQPSKLTIQVDGNTTAFDKAWFATVCNHPFFGGGMKISPASKPDDGQFEVIVVHNISRMKVLSVFLTVFWGGHTKMKEVSILKGKKVTILNEASFPVHADGEEIGKSTIAISIHSEAVSILVNE</sequence>
<comment type="caution">
    <text evidence="14">The sequence shown here is derived from an EMBL/GenBank/DDBJ whole genome shotgun (WGS) entry which is preliminary data.</text>
</comment>
<evidence type="ECO:0000256" key="9">
    <source>
        <dbReference type="ARBA" id="ARBA00022840"/>
    </source>
</evidence>
<evidence type="ECO:0000256" key="6">
    <source>
        <dbReference type="ARBA" id="ARBA00022679"/>
    </source>
</evidence>
<feature type="domain" description="DAGKc" evidence="13">
    <location>
        <begin position="1"/>
        <end position="135"/>
    </location>
</feature>
<dbReference type="GO" id="GO:0008654">
    <property type="term" value="P:phospholipid biosynthetic process"/>
    <property type="evidence" value="ECO:0007669"/>
    <property type="project" value="UniProtKB-KW"/>
</dbReference>
<keyword evidence="10" id="KW-0443">Lipid metabolism</keyword>
<dbReference type="EMBL" id="JAOUSF010000003">
    <property type="protein sequence ID" value="MCU9614253.1"/>
    <property type="molecule type" value="Genomic_DNA"/>
</dbReference>
<dbReference type="PANTHER" id="PTHR12358:SF54">
    <property type="entry name" value="SPHINGOSINE KINASE RELATED PROTEIN"/>
    <property type="match status" value="1"/>
</dbReference>
<dbReference type="Gene3D" id="2.60.200.40">
    <property type="match status" value="1"/>
</dbReference>
<dbReference type="InterPro" id="IPR016064">
    <property type="entry name" value="NAD/diacylglycerol_kinase_sf"/>
</dbReference>
<dbReference type="RefSeq" id="WP_263073493.1">
    <property type="nucleotide sequence ID" value="NZ_JAOUSF010000003.1"/>
</dbReference>
<dbReference type="PROSITE" id="PS50146">
    <property type="entry name" value="DAGK"/>
    <property type="match status" value="1"/>
</dbReference>
<dbReference type="GO" id="GO:0007200">
    <property type="term" value="P:phospholipase C-activating G protein-coupled receptor signaling pathway"/>
    <property type="evidence" value="ECO:0007669"/>
    <property type="project" value="InterPro"/>
</dbReference>
<dbReference type="PANTHER" id="PTHR12358">
    <property type="entry name" value="SPHINGOSINE KINASE"/>
    <property type="match status" value="1"/>
</dbReference>
<evidence type="ECO:0000256" key="7">
    <source>
        <dbReference type="ARBA" id="ARBA00022741"/>
    </source>
</evidence>
<keyword evidence="7" id="KW-0547">Nucleotide-binding</keyword>
<dbReference type="Proteomes" id="UP001209318">
    <property type="component" value="Unassembled WGS sequence"/>
</dbReference>
<dbReference type="SUPFAM" id="SSF111331">
    <property type="entry name" value="NAD kinase/diacylglycerol kinase-like"/>
    <property type="match status" value="1"/>
</dbReference>
<dbReference type="GO" id="GO:0004143">
    <property type="term" value="F:ATP-dependent diacylglycerol kinase activity"/>
    <property type="evidence" value="ECO:0007669"/>
    <property type="project" value="UniProtKB-EC"/>
</dbReference>
<gene>
    <name evidence="14" type="ORF">OEV98_11840</name>
</gene>
<evidence type="ECO:0000256" key="3">
    <source>
        <dbReference type="ARBA" id="ARBA00009280"/>
    </source>
</evidence>
<dbReference type="SMART" id="SM00045">
    <property type="entry name" value="DAGKa"/>
    <property type="match status" value="1"/>
</dbReference>
<dbReference type="SMART" id="SM00046">
    <property type="entry name" value="DAGKc"/>
    <property type="match status" value="1"/>
</dbReference>
<evidence type="ECO:0000256" key="8">
    <source>
        <dbReference type="ARBA" id="ARBA00022777"/>
    </source>
</evidence>
<keyword evidence="11" id="KW-0594">Phospholipid biosynthesis</keyword>
<dbReference type="Gene3D" id="3.40.50.10330">
    <property type="entry name" value="Probable inorganic polyphosphate/atp-NAD kinase, domain 1"/>
    <property type="match status" value="1"/>
</dbReference>
<evidence type="ECO:0000256" key="5">
    <source>
        <dbReference type="ARBA" id="ARBA00022516"/>
    </source>
</evidence>
<dbReference type="InterPro" id="IPR050187">
    <property type="entry name" value="Lipid_Phosphate_FormReg"/>
</dbReference>
<dbReference type="GO" id="GO:0005524">
    <property type="term" value="F:ATP binding"/>
    <property type="evidence" value="ECO:0007669"/>
    <property type="project" value="UniProtKB-KW"/>
</dbReference>